<dbReference type="EMBL" id="CAJNAS010000024">
    <property type="protein sequence ID" value="CAE6952381.1"/>
    <property type="molecule type" value="Genomic_DNA"/>
</dbReference>
<organism evidence="2 3">
    <name type="scientific">Paraburkholderia domus</name>
    <dbReference type="NCBI Taxonomy" id="2793075"/>
    <lineage>
        <taxon>Bacteria</taxon>
        <taxon>Pseudomonadati</taxon>
        <taxon>Pseudomonadota</taxon>
        <taxon>Betaproteobacteria</taxon>
        <taxon>Burkholderiales</taxon>
        <taxon>Burkholderiaceae</taxon>
        <taxon>Paraburkholderia</taxon>
    </lineage>
</organism>
<sequence>MIKVLIGLGLPYIGVLGLLPWIASTDVDVLGVPLIYAWMFLWFGLTSVCLFICWHCFDRHAGDAASHDA</sequence>
<comment type="caution">
    <text evidence="2">The sequence shown here is derived from an EMBL/GenBank/DDBJ whole genome shotgun (WGS) entry which is preliminary data.</text>
</comment>
<dbReference type="AlphaFoldDB" id="A0A9N8N4U8"/>
<keyword evidence="1" id="KW-1133">Transmembrane helix</keyword>
<dbReference type="RefSeq" id="WP_201081631.1">
    <property type="nucleotide sequence ID" value="NZ_CAJNAS010000024.1"/>
</dbReference>
<gene>
    <name evidence="2" type="ORF">R70211_06345</name>
</gene>
<name>A0A9N8N4U8_9BURK</name>
<dbReference type="InterPro" id="IPR021741">
    <property type="entry name" value="DUF3311"/>
</dbReference>
<keyword evidence="3" id="KW-1185">Reference proteome</keyword>
<feature type="transmembrane region" description="Helical" evidence="1">
    <location>
        <begin position="35"/>
        <end position="57"/>
    </location>
</feature>
<evidence type="ECO:0008006" key="4">
    <source>
        <dbReference type="Google" id="ProtNLM"/>
    </source>
</evidence>
<evidence type="ECO:0000313" key="2">
    <source>
        <dbReference type="EMBL" id="CAE6952381.1"/>
    </source>
</evidence>
<keyword evidence="1" id="KW-0812">Transmembrane</keyword>
<reference evidence="2" key="1">
    <citation type="submission" date="2021-02" db="EMBL/GenBank/DDBJ databases">
        <authorList>
            <person name="Vanwijnsberghe S."/>
        </authorList>
    </citation>
    <scope>NUCLEOTIDE SEQUENCE</scope>
    <source>
        <strain evidence="2">R-70211</strain>
    </source>
</reference>
<proteinExistence type="predicted"/>
<evidence type="ECO:0000313" key="3">
    <source>
        <dbReference type="Proteomes" id="UP000675121"/>
    </source>
</evidence>
<accession>A0A9N8N4U8</accession>
<dbReference type="Proteomes" id="UP000675121">
    <property type="component" value="Unassembled WGS sequence"/>
</dbReference>
<dbReference type="Pfam" id="PF11755">
    <property type="entry name" value="DUF3311"/>
    <property type="match status" value="1"/>
</dbReference>
<keyword evidence="1" id="KW-0472">Membrane</keyword>
<evidence type="ECO:0000256" key="1">
    <source>
        <dbReference type="SAM" id="Phobius"/>
    </source>
</evidence>
<protein>
    <recommendedName>
        <fullName evidence="4">DUF3311 domain-containing protein</fullName>
    </recommendedName>
</protein>